<evidence type="ECO:0008006" key="4">
    <source>
        <dbReference type="Google" id="ProtNLM"/>
    </source>
</evidence>
<dbReference type="GO" id="GO:0008287">
    <property type="term" value="C:protein serine/threonine phosphatase complex"/>
    <property type="evidence" value="ECO:0000318"/>
    <property type="project" value="GO_Central"/>
</dbReference>
<dbReference type="InterPro" id="IPR016024">
    <property type="entry name" value="ARM-type_fold"/>
</dbReference>
<dbReference type="SUPFAM" id="SSF48371">
    <property type="entry name" value="ARM repeat"/>
    <property type="match status" value="1"/>
</dbReference>
<reference evidence="2" key="2">
    <citation type="journal article" date="2008" name="Genome Biol.">
        <title>Improved genome assembly and evidence-based global gene model set for the chordate Ciona intestinalis: new insight into intron and operon populations.</title>
        <authorList>
            <person name="Satou Y."/>
            <person name="Mineta K."/>
            <person name="Ogasawara M."/>
            <person name="Sasakura Y."/>
            <person name="Shoguchi E."/>
            <person name="Ueno K."/>
            <person name="Yamada L."/>
            <person name="Matsumoto J."/>
            <person name="Wasserscheid J."/>
            <person name="Dewar K."/>
            <person name="Wiley G.B."/>
            <person name="Macmil S.L."/>
            <person name="Roe B.A."/>
            <person name="Zeller R.W."/>
            <person name="Hastings K.E."/>
            <person name="Lemaire P."/>
            <person name="Lindquist E."/>
            <person name="Endo T."/>
            <person name="Hotta K."/>
            <person name="Inaba K."/>
        </authorList>
    </citation>
    <scope>NUCLEOTIDE SEQUENCE [LARGE SCALE GENOMIC DNA]</scope>
    <source>
        <strain evidence="2">wild type</strain>
    </source>
</reference>
<feature type="repeat" description="HEAT" evidence="1">
    <location>
        <begin position="230"/>
        <end position="268"/>
    </location>
</feature>
<dbReference type="InParanoid" id="F6V6S0"/>
<dbReference type="GeneTree" id="ENSGT00510000047895"/>
<dbReference type="AlphaFoldDB" id="F6V6S0"/>
<dbReference type="PANTHER" id="PTHR21467:SF0">
    <property type="entry name" value="SERINE_THREONINE-PROTEIN PHOSPHATASE 4 REGULATORY SUBUNIT 4"/>
    <property type="match status" value="1"/>
</dbReference>
<dbReference type="GO" id="GO:0005829">
    <property type="term" value="C:cytosol"/>
    <property type="evidence" value="ECO:0000318"/>
    <property type="project" value="GO_Central"/>
</dbReference>
<proteinExistence type="predicted"/>
<keyword evidence="3" id="KW-1185">Reference proteome</keyword>
<reference evidence="3" key="1">
    <citation type="journal article" date="2002" name="Science">
        <title>The draft genome of Ciona intestinalis: insights into chordate and vertebrate origins.</title>
        <authorList>
            <person name="Dehal P."/>
            <person name="Satou Y."/>
            <person name="Campbell R.K."/>
            <person name="Chapman J."/>
            <person name="Degnan B."/>
            <person name="De Tomaso A."/>
            <person name="Davidson B."/>
            <person name="Di Gregorio A."/>
            <person name="Gelpke M."/>
            <person name="Goodstein D.M."/>
            <person name="Harafuji N."/>
            <person name="Hastings K.E."/>
            <person name="Ho I."/>
            <person name="Hotta K."/>
            <person name="Huang W."/>
            <person name="Kawashima T."/>
            <person name="Lemaire P."/>
            <person name="Martinez D."/>
            <person name="Meinertzhagen I.A."/>
            <person name="Necula S."/>
            <person name="Nonaka M."/>
            <person name="Putnam N."/>
            <person name="Rash S."/>
            <person name="Saiga H."/>
            <person name="Satake M."/>
            <person name="Terry A."/>
            <person name="Yamada L."/>
            <person name="Wang H.G."/>
            <person name="Awazu S."/>
            <person name="Azumi K."/>
            <person name="Boore J."/>
            <person name="Branno M."/>
            <person name="Chin-Bow S."/>
            <person name="DeSantis R."/>
            <person name="Doyle S."/>
            <person name="Francino P."/>
            <person name="Keys D.N."/>
            <person name="Haga S."/>
            <person name="Hayashi H."/>
            <person name="Hino K."/>
            <person name="Imai K.S."/>
            <person name="Inaba K."/>
            <person name="Kano S."/>
            <person name="Kobayashi K."/>
            <person name="Kobayashi M."/>
            <person name="Lee B.I."/>
            <person name="Makabe K.W."/>
            <person name="Manohar C."/>
            <person name="Matassi G."/>
            <person name="Medina M."/>
            <person name="Mochizuki Y."/>
            <person name="Mount S."/>
            <person name="Morishita T."/>
            <person name="Miura S."/>
            <person name="Nakayama A."/>
            <person name="Nishizaka S."/>
            <person name="Nomoto H."/>
            <person name="Ohta F."/>
            <person name="Oishi K."/>
            <person name="Rigoutsos I."/>
            <person name="Sano M."/>
            <person name="Sasaki A."/>
            <person name="Sasakura Y."/>
            <person name="Shoguchi E."/>
            <person name="Shin-i T."/>
            <person name="Spagnuolo A."/>
            <person name="Stainier D."/>
            <person name="Suzuki M.M."/>
            <person name="Tassy O."/>
            <person name="Takatori N."/>
            <person name="Tokuoka M."/>
            <person name="Yagi K."/>
            <person name="Yoshizaki F."/>
            <person name="Wada S."/>
            <person name="Zhang C."/>
            <person name="Hyatt P.D."/>
            <person name="Larimer F."/>
            <person name="Detter C."/>
            <person name="Doggett N."/>
            <person name="Glavina T."/>
            <person name="Hawkins T."/>
            <person name="Richardson P."/>
            <person name="Lucas S."/>
            <person name="Kohara Y."/>
            <person name="Levine M."/>
            <person name="Satoh N."/>
            <person name="Rokhsar D.S."/>
        </authorList>
    </citation>
    <scope>NUCLEOTIDE SEQUENCE [LARGE SCALE GENOMIC DNA]</scope>
</reference>
<dbReference type="OMA" id="CLIDLVE"/>
<sequence>DDIQEFNIEKDVRTSLKSQEELDKLTVDETLSDVDRAVYLLSSGQEVQFLSVIHNLPSLLKGWQNESIRRVLPKVKEMLHTAGLDVQLAATEVFTTVAKEELLPIAVYTQHFLRAIITNMNTKEPASSQAWLDTLLSVIPFLPKETVRREVLGLAIAKGQLSQPTASRLSCCSILGAVAVKFDAHIVKKDIVHTVKQLCQDVEHNVRACMCSYLHSVAAALGAEETRKCILDEVVELAGDEESQVREAAMEALLNMTDLLDDDCLVQHVVPLVCKYCEQALQNEDHTMLSVAKNFGRFCHNISKNFNAEQHAWLLSIYRKLCTVGRTPLDLNDGSQDPIMLHITPPTPDVTPTPSHQPNPDKMEEYLGCRRLSAYNFPAVVVFCLTESFEHELLECASLLCTDADPQVRKHFASGLHEVAQSLEALAYLVQPHLVLLLRERHVPGVLDACLRRLPDTLTAVIIRGNLADNKVNGVTELIGALLAALSRLEQQWPSVWRPLETLVTHLRRLPDVITSDQIYYKFAPIIFKLLTTNHYLPVRQAAASTVCVFIRHNRKMEQRREMWDRLIQDLCYSRNYRNRNLFFDACRHMMALFSRSFFKEHLFEHVLGLFNDPVPNVRLCLCKILPSMKALLKLPKDRSLHGQLETNVRKLLSSEKDRDVSIAIRTTILELDRTEVAMESLTAQHHVDVDLQDQRKEEEELMLLQQEMKNKDE</sequence>
<evidence type="ECO:0000313" key="2">
    <source>
        <dbReference type="Ensembl" id="ENSCINP00000024036.2"/>
    </source>
</evidence>
<reference evidence="2" key="4">
    <citation type="submission" date="2025-09" db="UniProtKB">
        <authorList>
            <consortium name="Ensembl"/>
        </authorList>
    </citation>
    <scope>IDENTIFICATION</scope>
</reference>
<dbReference type="PROSITE" id="PS50077">
    <property type="entry name" value="HEAT_REPEAT"/>
    <property type="match status" value="1"/>
</dbReference>
<dbReference type="Gene3D" id="1.25.10.10">
    <property type="entry name" value="Leucine-rich Repeat Variant"/>
    <property type="match status" value="1"/>
</dbReference>
<name>F6V6S0_CIOIN</name>
<dbReference type="PANTHER" id="PTHR21467">
    <property type="entry name" value="PROTEIN PHOSPHATASE 4 REGULATORY SUBUNIT 4 PPP4R4"/>
    <property type="match status" value="1"/>
</dbReference>
<organism evidence="2 3">
    <name type="scientific">Ciona intestinalis</name>
    <name type="common">Transparent sea squirt</name>
    <name type="synonym">Ascidia intestinalis</name>
    <dbReference type="NCBI Taxonomy" id="7719"/>
    <lineage>
        <taxon>Eukaryota</taxon>
        <taxon>Metazoa</taxon>
        <taxon>Chordata</taxon>
        <taxon>Tunicata</taxon>
        <taxon>Ascidiacea</taxon>
        <taxon>Phlebobranchia</taxon>
        <taxon>Cionidae</taxon>
        <taxon>Ciona</taxon>
    </lineage>
</organism>
<reference evidence="2" key="3">
    <citation type="submission" date="2025-08" db="UniProtKB">
        <authorList>
            <consortium name="Ensembl"/>
        </authorList>
    </citation>
    <scope>IDENTIFICATION</scope>
</reference>
<dbReference type="Proteomes" id="UP000008144">
    <property type="component" value="Chromosome 9"/>
</dbReference>
<dbReference type="STRING" id="7719.ENSCINP00000024036"/>
<protein>
    <recommendedName>
        <fullName evidence="4">TOG domain-containing protein</fullName>
    </recommendedName>
</protein>
<dbReference type="InterPro" id="IPR021133">
    <property type="entry name" value="HEAT_type_2"/>
</dbReference>
<dbReference type="InterPro" id="IPR039918">
    <property type="entry name" value="PPP4R4"/>
</dbReference>
<dbReference type="GO" id="GO:0019888">
    <property type="term" value="F:protein phosphatase regulator activity"/>
    <property type="evidence" value="ECO:0000318"/>
    <property type="project" value="GO_Central"/>
</dbReference>
<dbReference type="InterPro" id="IPR011989">
    <property type="entry name" value="ARM-like"/>
</dbReference>
<dbReference type="EMBL" id="EAAA01002955">
    <property type="status" value="NOT_ANNOTATED_CDS"/>
    <property type="molecule type" value="Genomic_DNA"/>
</dbReference>
<dbReference type="HOGENOM" id="CLU_010601_0_0_1"/>
<evidence type="ECO:0000313" key="3">
    <source>
        <dbReference type="Proteomes" id="UP000008144"/>
    </source>
</evidence>
<evidence type="ECO:0000256" key="1">
    <source>
        <dbReference type="PROSITE-ProRule" id="PRU00103"/>
    </source>
</evidence>
<dbReference type="Ensembl" id="ENSCINT00000024282.2">
    <property type="protein sequence ID" value="ENSCINP00000024036.2"/>
    <property type="gene ID" value="ENSCING00000013002.2"/>
</dbReference>
<accession>F6V6S0</accession>